<dbReference type="InterPro" id="IPR045851">
    <property type="entry name" value="AMP-bd_C_sf"/>
</dbReference>
<accession>A0ABU7XH47</accession>
<dbReference type="InterPro" id="IPR020845">
    <property type="entry name" value="AMP-binding_CS"/>
</dbReference>
<sequence>MTPSAALNPVPARFNLARYCLAENARLRPDAPALTVVGDKAARRWTHAELDLRVRRLAAGLRALGLPSGARVMIRMGNEANAALCYFSAIAAGYVALLASSQLTFEEAAFLLRDCGASALALGAAFEKEAHEGEAIVLRGADLERLGESDPLDDYADTAADDPAYLVYTSGTTSRPKGVLHAHRAAWGRRPMREHWTGLGPGDVMLHAGAINWTYTLGVGVVDPLSAGACAVLYNGHPDPAVWPRLIETRRATVFAAVPGVFRQILKYGAPERADLSSLRHALSAGAALPPSLLAEWRARTGKEIYEAFGMSEISTFVSSGPTTPVRPDSPGRPQPGRVVAALPQEGGATPLPAGETGLLAVRRDDPGMMLRYWNRPEEERDAFRGDWFVSGDLVEFDADGYMWRHGRVDEVMNAGGYRVSPAEVEKTLLDFDGVTEAAAAERPGRDADATIIKAYVVMRDGAPQDEQALLAHCRAHLAAYKCPRAAIFLDALPRNANGKLNRAALP</sequence>
<evidence type="ECO:0000256" key="1">
    <source>
        <dbReference type="ARBA" id="ARBA00022598"/>
    </source>
</evidence>
<dbReference type="InterPro" id="IPR000873">
    <property type="entry name" value="AMP-dep_synth/lig_dom"/>
</dbReference>
<evidence type="ECO:0000259" key="3">
    <source>
        <dbReference type="Pfam" id="PF00501"/>
    </source>
</evidence>
<name>A0ABU7XH47_9HYPH</name>
<dbReference type="InterPro" id="IPR025110">
    <property type="entry name" value="AMP-bd_C"/>
</dbReference>
<gene>
    <name evidence="5" type="ORF">V3H18_08220</name>
</gene>
<dbReference type="Gene3D" id="3.30.300.30">
    <property type="match status" value="1"/>
</dbReference>
<dbReference type="SUPFAM" id="SSF56801">
    <property type="entry name" value="Acetyl-CoA synthetase-like"/>
    <property type="match status" value="1"/>
</dbReference>
<feature type="domain" description="AMP-binding enzyme C-terminal" evidence="4">
    <location>
        <begin position="424"/>
        <end position="500"/>
    </location>
</feature>
<dbReference type="PROSITE" id="PS00455">
    <property type="entry name" value="AMP_BINDING"/>
    <property type="match status" value="1"/>
</dbReference>
<reference evidence="5 6" key="1">
    <citation type="submission" date="2024-02" db="EMBL/GenBank/DDBJ databases">
        <authorList>
            <person name="Grouzdev D."/>
        </authorList>
    </citation>
    <scope>NUCLEOTIDE SEQUENCE [LARGE SCALE GENOMIC DNA]</scope>
    <source>
        <strain evidence="5 6">9N</strain>
    </source>
</reference>
<proteinExistence type="predicted"/>
<dbReference type="Pfam" id="PF00501">
    <property type="entry name" value="AMP-binding"/>
    <property type="match status" value="1"/>
</dbReference>
<dbReference type="Proteomes" id="UP001350748">
    <property type="component" value="Unassembled WGS sequence"/>
</dbReference>
<dbReference type="InterPro" id="IPR042099">
    <property type="entry name" value="ANL_N_sf"/>
</dbReference>
<dbReference type="Gene3D" id="3.40.50.12780">
    <property type="entry name" value="N-terminal domain of ligase-like"/>
    <property type="match status" value="1"/>
</dbReference>
<keyword evidence="6" id="KW-1185">Reference proteome</keyword>
<evidence type="ECO:0000313" key="6">
    <source>
        <dbReference type="Proteomes" id="UP001350748"/>
    </source>
</evidence>
<dbReference type="EMBL" id="JAZHYN010000019">
    <property type="protein sequence ID" value="MEF3366515.1"/>
    <property type="molecule type" value="Genomic_DNA"/>
</dbReference>
<comment type="caution">
    <text evidence="5">The sequence shown here is derived from an EMBL/GenBank/DDBJ whole genome shotgun (WGS) entry which is preliminary data.</text>
</comment>
<dbReference type="PANTHER" id="PTHR43352:SF1">
    <property type="entry name" value="ANTHRANILATE--COA LIGASE"/>
    <property type="match status" value="1"/>
</dbReference>
<protein>
    <submittedName>
        <fullName evidence="5">Acyl-CoA synthetase</fullName>
    </submittedName>
</protein>
<evidence type="ECO:0000313" key="5">
    <source>
        <dbReference type="EMBL" id="MEF3366515.1"/>
    </source>
</evidence>
<dbReference type="PANTHER" id="PTHR43352">
    <property type="entry name" value="ACETYL-COA SYNTHETASE"/>
    <property type="match status" value="1"/>
</dbReference>
<evidence type="ECO:0000256" key="2">
    <source>
        <dbReference type="SAM" id="MobiDB-lite"/>
    </source>
</evidence>
<dbReference type="Pfam" id="PF13193">
    <property type="entry name" value="AMP-binding_C"/>
    <property type="match status" value="1"/>
</dbReference>
<keyword evidence="1" id="KW-0436">Ligase</keyword>
<dbReference type="RefSeq" id="WP_332081534.1">
    <property type="nucleotide sequence ID" value="NZ_JAZHYN010000019.1"/>
</dbReference>
<organism evidence="5 6">
    <name type="scientific">Methylocystis borbori</name>
    <dbReference type="NCBI Taxonomy" id="3118750"/>
    <lineage>
        <taxon>Bacteria</taxon>
        <taxon>Pseudomonadati</taxon>
        <taxon>Pseudomonadota</taxon>
        <taxon>Alphaproteobacteria</taxon>
        <taxon>Hyphomicrobiales</taxon>
        <taxon>Methylocystaceae</taxon>
        <taxon>Methylocystis</taxon>
    </lineage>
</organism>
<feature type="domain" description="AMP-dependent synthetase/ligase" evidence="3">
    <location>
        <begin position="22"/>
        <end position="374"/>
    </location>
</feature>
<feature type="region of interest" description="Disordered" evidence="2">
    <location>
        <begin position="319"/>
        <end position="338"/>
    </location>
</feature>
<evidence type="ECO:0000259" key="4">
    <source>
        <dbReference type="Pfam" id="PF13193"/>
    </source>
</evidence>